<comment type="caution">
    <text evidence="1">The sequence shown here is derived from an EMBL/GenBank/DDBJ whole genome shotgun (WGS) entry which is preliminary data.</text>
</comment>
<evidence type="ECO:0000313" key="1">
    <source>
        <dbReference type="EMBL" id="KAK3948123.1"/>
    </source>
</evidence>
<gene>
    <name evidence="1" type="ORF">QBC32DRAFT_222651</name>
</gene>
<evidence type="ECO:0000313" key="2">
    <source>
        <dbReference type="Proteomes" id="UP001303222"/>
    </source>
</evidence>
<dbReference type="AlphaFoldDB" id="A0AAN6SCH8"/>
<proteinExistence type="predicted"/>
<protein>
    <submittedName>
        <fullName evidence="1">Uncharacterized protein</fullName>
    </submittedName>
</protein>
<name>A0AAN6SCH8_9PEZI</name>
<accession>A0AAN6SCH8</accession>
<reference evidence="1" key="2">
    <citation type="submission" date="2023-06" db="EMBL/GenBank/DDBJ databases">
        <authorList>
            <consortium name="Lawrence Berkeley National Laboratory"/>
            <person name="Mondo S.J."/>
            <person name="Hensen N."/>
            <person name="Bonometti L."/>
            <person name="Westerberg I."/>
            <person name="Brannstrom I.O."/>
            <person name="Guillou S."/>
            <person name="Cros-Aarteil S."/>
            <person name="Calhoun S."/>
            <person name="Haridas S."/>
            <person name="Kuo A."/>
            <person name="Pangilinan J."/>
            <person name="Riley R."/>
            <person name="Labutti K."/>
            <person name="Andreopoulos B."/>
            <person name="Lipzen A."/>
            <person name="Chen C."/>
            <person name="Yanf M."/>
            <person name="Daum C."/>
            <person name="Ng V."/>
            <person name="Clum A."/>
            <person name="Steindorff A."/>
            <person name="Ohm R."/>
            <person name="Martin F."/>
            <person name="Silar P."/>
            <person name="Natvig D."/>
            <person name="Lalanne C."/>
            <person name="Gautier V."/>
            <person name="Ament-Velasquez S.L."/>
            <person name="Kruys A."/>
            <person name="Hutchinson M.I."/>
            <person name="Powell A.J."/>
            <person name="Barry K."/>
            <person name="Miller A.N."/>
            <person name="Grigoriev I.V."/>
            <person name="Debuchy R."/>
            <person name="Gladieux P."/>
            <person name="Thoren M.H."/>
            <person name="Johannesson H."/>
        </authorList>
    </citation>
    <scope>NUCLEOTIDE SEQUENCE</scope>
    <source>
        <strain evidence="1">CBS 626.80</strain>
    </source>
</reference>
<organism evidence="1 2">
    <name type="scientific">Pseudoneurospora amorphoporcata</name>
    <dbReference type="NCBI Taxonomy" id="241081"/>
    <lineage>
        <taxon>Eukaryota</taxon>
        <taxon>Fungi</taxon>
        <taxon>Dikarya</taxon>
        <taxon>Ascomycota</taxon>
        <taxon>Pezizomycotina</taxon>
        <taxon>Sordariomycetes</taxon>
        <taxon>Sordariomycetidae</taxon>
        <taxon>Sordariales</taxon>
        <taxon>Sordariaceae</taxon>
        <taxon>Pseudoneurospora</taxon>
    </lineage>
</organism>
<reference evidence="1" key="1">
    <citation type="journal article" date="2023" name="Mol. Phylogenet. Evol.">
        <title>Genome-scale phylogeny and comparative genomics of the fungal order Sordariales.</title>
        <authorList>
            <person name="Hensen N."/>
            <person name="Bonometti L."/>
            <person name="Westerberg I."/>
            <person name="Brannstrom I.O."/>
            <person name="Guillou S."/>
            <person name="Cros-Aarteil S."/>
            <person name="Calhoun S."/>
            <person name="Haridas S."/>
            <person name="Kuo A."/>
            <person name="Mondo S."/>
            <person name="Pangilinan J."/>
            <person name="Riley R."/>
            <person name="LaButti K."/>
            <person name="Andreopoulos B."/>
            <person name="Lipzen A."/>
            <person name="Chen C."/>
            <person name="Yan M."/>
            <person name="Daum C."/>
            <person name="Ng V."/>
            <person name="Clum A."/>
            <person name="Steindorff A."/>
            <person name="Ohm R.A."/>
            <person name="Martin F."/>
            <person name="Silar P."/>
            <person name="Natvig D.O."/>
            <person name="Lalanne C."/>
            <person name="Gautier V."/>
            <person name="Ament-Velasquez S.L."/>
            <person name="Kruys A."/>
            <person name="Hutchinson M.I."/>
            <person name="Powell A.J."/>
            <person name="Barry K."/>
            <person name="Miller A.N."/>
            <person name="Grigoriev I.V."/>
            <person name="Debuchy R."/>
            <person name="Gladieux P."/>
            <person name="Hiltunen Thoren M."/>
            <person name="Johannesson H."/>
        </authorList>
    </citation>
    <scope>NUCLEOTIDE SEQUENCE</scope>
    <source>
        <strain evidence="1">CBS 626.80</strain>
    </source>
</reference>
<dbReference type="Proteomes" id="UP001303222">
    <property type="component" value="Unassembled WGS sequence"/>
</dbReference>
<sequence>MVETRRAKTTRLALNATVAQSNHSAFIRLPIEMKLMIYKYVWTPAVLPWQYAETAQREGQPVRDHMKQIHVLTSVCRRMRYEVIAEYFYRTQAHVLYIADYRSWDCQGDMRVLAAMRYLKSSRLFTEQLQHVRLNWVPAPGWTWTAWEAWYNLVDRGKFNAEEASYRFSIIADYNGGRQVDTLKWLASLKSLKTLETTFVDVISAGEEEEELPSFSDPVAWQKLRKLPKLEWVSVQLKSRHHKERKKAQGRLSKSGNRKKMGELVEGLLQNPSALLKGEHKPPRIDLHLGAVTAEMCK</sequence>
<dbReference type="EMBL" id="MU859283">
    <property type="protein sequence ID" value="KAK3948123.1"/>
    <property type="molecule type" value="Genomic_DNA"/>
</dbReference>
<keyword evidence="2" id="KW-1185">Reference proteome</keyword>